<evidence type="ECO:0000256" key="3">
    <source>
        <dbReference type="ARBA" id="ARBA00012027"/>
    </source>
</evidence>
<evidence type="ECO:0000259" key="7">
    <source>
        <dbReference type="PROSITE" id="PS50035"/>
    </source>
</evidence>
<dbReference type="RefSeq" id="WP_019737358.1">
    <property type="nucleotide sequence ID" value="NZ_LFOE01000001.1"/>
</dbReference>
<dbReference type="Pfam" id="PF13091">
    <property type="entry name" value="PLDc_2"/>
    <property type="match status" value="2"/>
</dbReference>
<dbReference type="GO" id="GO:0004630">
    <property type="term" value="F:phospholipase D activity"/>
    <property type="evidence" value="ECO:0007669"/>
    <property type="project" value="UniProtKB-EC"/>
</dbReference>
<feature type="domain" description="PLD phosphodiesterase" evidence="7">
    <location>
        <begin position="350"/>
        <end position="372"/>
    </location>
</feature>
<dbReference type="CDD" id="cd09128">
    <property type="entry name" value="PLDc_unchar1_2"/>
    <property type="match status" value="1"/>
</dbReference>
<dbReference type="SUPFAM" id="SSF56024">
    <property type="entry name" value="Phospholipase D/nuclease"/>
    <property type="match status" value="2"/>
</dbReference>
<comment type="catalytic activity">
    <reaction evidence="1">
        <text>a 1,2-diacyl-sn-glycero-3-phosphocholine + H2O = a 1,2-diacyl-sn-glycero-3-phosphate + choline + H(+)</text>
        <dbReference type="Rhea" id="RHEA:14445"/>
        <dbReference type="ChEBI" id="CHEBI:15354"/>
        <dbReference type="ChEBI" id="CHEBI:15377"/>
        <dbReference type="ChEBI" id="CHEBI:15378"/>
        <dbReference type="ChEBI" id="CHEBI:57643"/>
        <dbReference type="ChEBI" id="CHEBI:58608"/>
        <dbReference type="EC" id="3.1.4.4"/>
    </reaction>
</comment>
<reference evidence="8 9" key="1">
    <citation type="submission" date="2015-06" db="EMBL/GenBank/DDBJ databases">
        <title>Genome sequence of Mycobacterium kumamotonense strain Roo.</title>
        <authorList>
            <person name="Greninger A.L."/>
            <person name="Cunningham G."/>
            <person name="Miller S."/>
        </authorList>
    </citation>
    <scope>NUCLEOTIDE SEQUENCE [LARGE SCALE GENOMIC DNA]</scope>
    <source>
        <strain evidence="8 9">Roo</strain>
    </source>
</reference>
<evidence type="ECO:0000256" key="4">
    <source>
        <dbReference type="ARBA" id="ARBA00022801"/>
    </source>
</evidence>
<feature type="domain" description="PLD phosphodiesterase" evidence="7">
    <location>
        <begin position="130"/>
        <end position="157"/>
    </location>
</feature>
<dbReference type="PANTHER" id="PTHR43856:SF1">
    <property type="entry name" value="MITOCHONDRIAL CARDIOLIPIN HYDROLASE"/>
    <property type="match status" value="1"/>
</dbReference>
<comment type="caution">
    <text evidence="8">The sequence shown here is derived from an EMBL/GenBank/DDBJ whole genome shotgun (WGS) entry which is preliminary data.</text>
</comment>
<dbReference type="GO" id="GO:0016042">
    <property type="term" value="P:lipid catabolic process"/>
    <property type="evidence" value="ECO:0007669"/>
    <property type="project" value="UniProtKB-KW"/>
</dbReference>
<dbReference type="InterPro" id="IPR025202">
    <property type="entry name" value="PLD-like_dom"/>
</dbReference>
<evidence type="ECO:0000256" key="2">
    <source>
        <dbReference type="ARBA" id="ARBA00008664"/>
    </source>
</evidence>
<dbReference type="InterPro" id="IPR051406">
    <property type="entry name" value="PLD_domain"/>
</dbReference>
<keyword evidence="5" id="KW-0442">Lipid degradation</keyword>
<comment type="similarity">
    <text evidence="2">Belongs to the phospholipase D family.</text>
</comment>
<name>A0A1B8SLU8_9MYCO</name>
<evidence type="ECO:0000313" key="9">
    <source>
        <dbReference type="Proteomes" id="UP000092668"/>
    </source>
</evidence>
<evidence type="ECO:0000313" key="8">
    <source>
        <dbReference type="EMBL" id="OBY33732.1"/>
    </source>
</evidence>
<organism evidence="8 9">
    <name type="scientific">Mycolicibacter kumamotonensis</name>
    <dbReference type="NCBI Taxonomy" id="354243"/>
    <lineage>
        <taxon>Bacteria</taxon>
        <taxon>Bacillati</taxon>
        <taxon>Actinomycetota</taxon>
        <taxon>Actinomycetes</taxon>
        <taxon>Mycobacteriales</taxon>
        <taxon>Mycobacteriaceae</taxon>
        <taxon>Mycolicibacter</taxon>
    </lineage>
</organism>
<dbReference type="AlphaFoldDB" id="A0A1B8SLU8"/>
<dbReference type="GO" id="GO:0016891">
    <property type="term" value="F:RNA endonuclease activity producing 5'-phosphomonoesters, hydrolytic mechanism"/>
    <property type="evidence" value="ECO:0007669"/>
    <property type="project" value="TreeGrafter"/>
</dbReference>
<dbReference type="Gene3D" id="3.30.870.10">
    <property type="entry name" value="Endonuclease Chain A"/>
    <property type="match status" value="2"/>
</dbReference>
<proteinExistence type="inferred from homology"/>
<dbReference type="GO" id="GO:0006793">
    <property type="term" value="P:phosphorus metabolic process"/>
    <property type="evidence" value="ECO:0007669"/>
    <property type="project" value="UniProtKB-ARBA"/>
</dbReference>
<dbReference type="Proteomes" id="UP000092668">
    <property type="component" value="Unassembled WGS sequence"/>
</dbReference>
<dbReference type="PATRIC" id="fig|354243.3.peg.466"/>
<evidence type="ECO:0000256" key="5">
    <source>
        <dbReference type="ARBA" id="ARBA00022963"/>
    </source>
</evidence>
<dbReference type="PANTHER" id="PTHR43856">
    <property type="entry name" value="CARDIOLIPIN HYDROLASE"/>
    <property type="match status" value="1"/>
</dbReference>
<gene>
    <name evidence="8" type="ORF">ACT18_02205</name>
</gene>
<dbReference type="EMBL" id="LFOE01000001">
    <property type="protein sequence ID" value="OBY33732.1"/>
    <property type="molecule type" value="Genomic_DNA"/>
</dbReference>
<keyword evidence="4" id="KW-0378">Hydrolase</keyword>
<evidence type="ECO:0000256" key="6">
    <source>
        <dbReference type="ARBA" id="ARBA00023098"/>
    </source>
</evidence>
<dbReference type="EC" id="3.1.4.4" evidence="3"/>
<keyword evidence="9" id="KW-1185">Reference proteome</keyword>
<dbReference type="PROSITE" id="PS50035">
    <property type="entry name" value="PLD"/>
    <property type="match status" value="2"/>
</dbReference>
<keyword evidence="6" id="KW-0443">Lipid metabolism</keyword>
<evidence type="ECO:0000256" key="1">
    <source>
        <dbReference type="ARBA" id="ARBA00000798"/>
    </source>
</evidence>
<protein>
    <recommendedName>
        <fullName evidence="3">phospholipase D</fullName>
        <ecNumber evidence="3">3.1.4.4</ecNumber>
    </recommendedName>
</protein>
<dbReference type="InterPro" id="IPR001736">
    <property type="entry name" value="PLipase_D/transphosphatidylase"/>
</dbReference>
<sequence length="437" mass="47273">MPMWVETAGAAAPSPVSLVNRRCHLTNYTKQAIPAVSVHSDVIAYASPDSTYAVTKKLFDAATRSILIGIYDFSAAYMKQLVLDALARGVTVSLMLDIDSAAETRLFGELVDMGVVGVPAPSCANPSVQVFASAHEKVIVIDDEWTLVQSGNYSSNSIPLNEIDGGGGPAFRTGNRDTGLAIRSTELAGLFTGILTRDMARVTAGLDQALGVPPEPGMILVERAPTRHPSTLFPSRVFRLDAPLTVQPVLSPDNYLDVVPELIRTATTSIVIEQQYIKADQPGVRLLLDAIAAARARHPLLQVRIVLGKVFDRGDLPREHANLEVLAKDYGLKLDDNIRYINTDQLVHCHNKMIVIDGAAVLVSSQNWSDSAVTKNREAGLWMPHPGIAQYFEAIFETDWDSAFTSPEQGLGETPVTRAVLGAGGFVRVESADYEQI</sequence>
<accession>A0A1B8SLU8</accession>
<dbReference type="SMART" id="SM00155">
    <property type="entry name" value="PLDc"/>
    <property type="match status" value="2"/>
</dbReference>